<dbReference type="Proteomes" id="UP000465221">
    <property type="component" value="Unassembled WGS sequence"/>
</dbReference>
<keyword evidence="1" id="KW-0732">Signal</keyword>
<organism evidence="2 3">
    <name type="scientific">Aspergillus udagawae</name>
    <dbReference type="NCBI Taxonomy" id="91492"/>
    <lineage>
        <taxon>Eukaryota</taxon>
        <taxon>Fungi</taxon>
        <taxon>Dikarya</taxon>
        <taxon>Ascomycota</taxon>
        <taxon>Pezizomycotina</taxon>
        <taxon>Eurotiomycetes</taxon>
        <taxon>Eurotiomycetidae</taxon>
        <taxon>Eurotiales</taxon>
        <taxon>Aspergillaceae</taxon>
        <taxon>Aspergillus</taxon>
        <taxon>Aspergillus subgen. Fumigati</taxon>
    </lineage>
</organism>
<accession>A0A8H3NIP9</accession>
<protein>
    <submittedName>
        <fullName evidence="2">UPF0098 protein MTH_273</fullName>
    </submittedName>
</protein>
<dbReference type="CDD" id="cd00457">
    <property type="entry name" value="PEBP"/>
    <property type="match status" value="1"/>
</dbReference>
<dbReference type="InterPro" id="IPR049556">
    <property type="entry name" value="PhiB"/>
</dbReference>
<evidence type="ECO:0000256" key="1">
    <source>
        <dbReference type="SAM" id="SignalP"/>
    </source>
</evidence>
<dbReference type="InterPro" id="IPR036610">
    <property type="entry name" value="PEBP-like_sf"/>
</dbReference>
<evidence type="ECO:0000313" key="2">
    <source>
        <dbReference type="EMBL" id="GFF32752.1"/>
    </source>
</evidence>
<feature type="signal peptide" evidence="1">
    <location>
        <begin position="1"/>
        <end position="16"/>
    </location>
</feature>
<name>A0A8H3NIP9_9EURO</name>
<gene>
    <name evidence="2" type="ORF">IFM46972_03665</name>
</gene>
<feature type="chain" id="PRO_5034704338" evidence="1">
    <location>
        <begin position="17"/>
        <end position="220"/>
    </location>
</feature>
<comment type="caution">
    <text evidence="2">The sequence shown here is derived from an EMBL/GenBank/DDBJ whole genome shotgun (WGS) entry which is preliminary data.</text>
</comment>
<dbReference type="InterPro" id="IPR008914">
    <property type="entry name" value="PEBP"/>
</dbReference>
<dbReference type="AlphaFoldDB" id="A0A8H3NIP9"/>
<dbReference type="EMBL" id="BLKC01000019">
    <property type="protein sequence ID" value="GFF32752.1"/>
    <property type="molecule type" value="Genomic_DNA"/>
</dbReference>
<evidence type="ECO:0000313" key="3">
    <source>
        <dbReference type="Proteomes" id="UP000465221"/>
    </source>
</evidence>
<dbReference type="Pfam" id="PF01161">
    <property type="entry name" value="PBP"/>
    <property type="match status" value="1"/>
</dbReference>
<sequence>MAFMFSCLMLVVSARAQYEKLFTSGPAFVNFPYPTIPLNCSEIGPSGSPLGVDHMKDGAGFFPALEWPSPAGNIREYLLVAEDPDAPLPHAVVHGLYYGIPRVFTGLEHDDFQVSRTHNDSYMLEGGFKYGQNRGNTVYLPPKSNPEDGPHRYFFELIALSAPIDRSRLSDRATLREVADAIYGRVVGWGAWVGIVNNNRISISVWFGCGLRFPEDMLLY</sequence>
<reference evidence="2 3" key="1">
    <citation type="submission" date="2020-01" db="EMBL/GenBank/DDBJ databases">
        <title>Draft genome sequence of Aspergillus udagawae IFM 46972.</title>
        <authorList>
            <person name="Takahashi H."/>
            <person name="Yaguchi T."/>
        </authorList>
    </citation>
    <scope>NUCLEOTIDE SEQUENCE [LARGE SCALE GENOMIC DNA]</scope>
    <source>
        <strain evidence="2 3">IFM 46972</strain>
    </source>
</reference>
<dbReference type="PANTHER" id="PTHR30289">
    <property type="entry name" value="UNCHARACTERIZED PROTEIN YBCL-RELATED"/>
    <property type="match status" value="1"/>
</dbReference>
<dbReference type="Gene3D" id="3.90.280.10">
    <property type="entry name" value="PEBP-like"/>
    <property type="match status" value="1"/>
</dbReference>
<proteinExistence type="predicted"/>
<dbReference type="SUPFAM" id="SSF49777">
    <property type="entry name" value="PEBP-like"/>
    <property type="match status" value="1"/>
</dbReference>
<dbReference type="PANTHER" id="PTHR30289:SF1">
    <property type="entry name" value="PEBP (PHOSPHATIDYLETHANOLAMINE-BINDING PROTEIN) FAMILY PROTEIN"/>
    <property type="match status" value="1"/>
</dbReference>